<protein>
    <submittedName>
        <fullName evidence="1">Uncharacterized protein</fullName>
    </submittedName>
</protein>
<dbReference type="AlphaFoldDB" id="A0A2V1E4U9"/>
<proteinExistence type="predicted"/>
<dbReference type="OrthoDB" id="3800962at2759"/>
<gene>
    <name evidence="1" type="ORF">DM02DRAFT_650515</name>
</gene>
<organism evidence="1 2">
    <name type="scientific">Periconia macrospinosa</name>
    <dbReference type="NCBI Taxonomy" id="97972"/>
    <lineage>
        <taxon>Eukaryota</taxon>
        <taxon>Fungi</taxon>
        <taxon>Dikarya</taxon>
        <taxon>Ascomycota</taxon>
        <taxon>Pezizomycotina</taxon>
        <taxon>Dothideomycetes</taxon>
        <taxon>Pleosporomycetidae</taxon>
        <taxon>Pleosporales</taxon>
        <taxon>Massarineae</taxon>
        <taxon>Periconiaceae</taxon>
        <taxon>Periconia</taxon>
    </lineage>
</organism>
<reference evidence="1 2" key="1">
    <citation type="journal article" date="2018" name="Sci. Rep.">
        <title>Comparative genomics provides insights into the lifestyle and reveals functional heterogeneity of dark septate endophytic fungi.</title>
        <authorList>
            <person name="Knapp D.G."/>
            <person name="Nemeth J.B."/>
            <person name="Barry K."/>
            <person name="Hainaut M."/>
            <person name="Henrissat B."/>
            <person name="Johnson J."/>
            <person name="Kuo A."/>
            <person name="Lim J.H.P."/>
            <person name="Lipzen A."/>
            <person name="Nolan M."/>
            <person name="Ohm R.A."/>
            <person name="Tamas L."/>
            <person name="Grigoriev I.V."/>
            <person name="Spatafora J.W."/>
            <person name="Nagy L.G."/>
            <person name="Kovacs G.M."/>
        </authorList>
    </citation>
    <scope>NUCLEOTIDE SEQUENCE [LARGE SCALE GENOMIC DNA]</scope>
    <source>
        <strain evidence="1 2">DSE2036</strain>
    </source>
</reference>
<dbReference type="Proteomes" id="UP000244855">
    <property type="component" value="Unassembled WGS sequence"/>
</dbReference>
<evidence type="ECO:0000313" key="1">
    <source>
        <dbReference type="EMBL" id="PVI05501.1"/>
    </source>
</evidence>
<dbReference type="EMBL" id="KZ805313">
    <property type="protein sequence ID" value="PVI05501.1"/>
    <property type="molecule type" value="Genomic_DNA"/>
</dbReference>
<name>A0A2V1E4U9_9PLEO</name>
<accession>A0A2V1E4U9</accession>
<sequence length="210" mass="23991">MAASSSTSPLYNRLLSELKPLHDRLFDDVFKYGSPTTVERRSRSQAFHPRAAAYFGALNIDFYIVKTRSQPDTDRMFSEDSLVSEELKRAAMTYNRCKEGAVALSPALEKMFGGDLEVESVKQFNVDVKPLLHLFLEHEVGHEKIVTHDIFVIRAKNGSSFVFDPTGYQFGFNNYLWTYDEYKSRFVNGKPRPVCPEEEARTRSSAAWAK</sequence>
<keyword evidence="2" id="KW-1185">Reference proteome</keyword>
<evidence type="ECO:0000313" key="2">
    <source>
        <dbReference type="Proteomes" id="UP000244855"/>
    </source>
</evidence>